<proteinExistence type="predicted"/>
<dbReference type="AlphaFoldDB" id="A0A370HP34"/>
<dbReference type="EMBL" id="QQBB01000003">
    <property type="protein sequence ID" value="RDI60110.1"/>
    <property type="molecule type" value="Genomic_DNA"/>
</dbReference>
<reference evidence="2 3" key="1">
    <citation type="submission" date="2018-07" db="EMBL/GenBank/DDBJ databases">
        <title>Genomic Encyclopedia of Type Strains, Phase IV (KMG-IV): sequencing the most valuable type-strain genomes for metagenomic binning, comparative biology and taxonomic classification.</title>
        <authorList>
            <person name="Goeker M."/>
        </authorList>
    </citation>
    <scope>NUCLEOTIDE SEQUENCE [LARGE SCALE GENOMIC DNA]</scope>
    <source>
        <strain evidence="2 3">DSM 14364</strain>
    </source>
</reference>
<evidence type="ECO:0000313" key="3">
    <source>
        <dbReference type="Proteomes" id="UP000254925"/>
    </source>
</evidence>
<dbReference type="Proteomes" id="UP000254925">
    <property type="component" value="Unassembled WGS sequence"/>
</dbReference>
<comment type="caution">
    <text evidence="2">The sequence shown here is derived from an EMBL/GenBank/DDBJ whole genome shotgun (WGS) entry which is preliminary data.</text>
</comment>
<dbReference type="OrthoDB" id="8145316at2"/>
<dbReference type="RefSeq" id="WP_147282379.1">
    <property type="nucleotide sequence ID" value="NZ_QQBB01000003.1"/>
</dbReference>
<accession>A0A370HP34</accession>
<feature type="chain" id="PRO_5016843426" description="DUF748 domain-containing protein" evidence="1">
    <location>
        <begin position="23"/>
        <end position="617"/>
    </location>
</feature>
<evidence type="ECO:0008006" key="4">
    <source>
        <dbReference type="Google" id="ProtNLM"/>
    </source>
</evidence>
<evidence type="ECO:0000313" key="2">
    <source>
        <dbReference type="EMBL" id="RDI60110.1"/>
    </source>
</evidence>
<keyword evidence="3" id="KW-1185">Reference proteome</keyword>
<name>A0A370HP34_9HYPH</name>
<evidence type="ECO:0000256" key="1">
    <source>
        <dbReference type="SAM" id="SignalP"/>
    </source>
</evidence>
<gene>
    <name evidence="2" type="ORF">DES45_103371</name>
</gene>
<sequence length="617" mass="65990">MRLLHRSGVCALALLAGTAALQFEPAVVPDLVVGSDGRHLSVGAVRVPLWSAALAQTPETFSLENVRFGFGSATYEAKRIDLAGVTSSRADIEALLSSSSSQPFAERLAKVSARQISIPELRVRQTIGPETQETTHRNVVLTDIVQGRIGQASAETTGAAISDSRTTFSVSYGRMTVSDVDLPTFTRLYETKASDASAPLARIHGAFSIDDINLVDKDGASIKVARIEGRDFMGRPTKDSWAGTTELFAQLGAKDDLSADEEARFVSVLAEFLTAFDIGHVEASGFELKDVSEGSTGRIRRLAYTAATGSQPADARAEGFEVADKNGAVRIETLSLTGFSIKPTLEALKSTSPEALRELDPTAMRALLPTLGTLRVAGIDIDTLNKDEGRKPDRVKATVREFEFTADQPFKAVPTNIRLGFRNLAMALPAESQEDGIKDLIALGYQNLDLSFMLAASWNEVTSELTLREVSAEGRDMGSVNLTGTLSNVSRDVFDPDTAVASVALVDAKAKSVDLTVQNAGLFERYLDKTAKEQKTTPESLRRTYGTAAAVAIPAIIGNSDQAKTLSQAIARFIAKPGRLTINAQAKDPNGLGVADLMTLTEPADALRKLNITAKVE</sequence>
<organism evidence="2 3">
    <name type="scientific">Microvirga subterranea</name>
    <dbReference type="NCBI Taxonomy" id="186651"/>
    <lineage>
        <taxon>Bacteria</taxon>
        <taxon>Pseudomonadati</taxon>
        <taxon>Pseudomonadota</taxon>
        <taxon>Alphaproteobacteria</taxon>
        <taxon>Hyphomicrobiales</taxon>
        <taxon>Methylobacteriaceae</taxon>
        <taxon>Microvirga</taxon>
    </lineage>
</organism>
<protein>
    <recommendedName>
        <fullName evidence="4">DUF748 domain-containing protein</fullName>
    </recommendedName>
</protein>
<keyword evidence="1" id="KW-0732">Signal</keyword>
<feature type="signal peptide" evidence="1">
    <location>
        <begin position="1"/>
        <end position="22"/>
    </location>
</feature>